<evidence type="ECO:0000313" key="3">
    <source>
        <dbReference type="EMBL" id="MBJ7609864.1"/>
    </source>
</evidence>
<organism evidence="3 4">
    <name type="scientific">Candidatus Amunia macphersoniae</name>
    <dbReference type="NCBI Taxonomy" id="3127014"/>
    <lineage>
        <taxon>Bacteria</taxon>
        <taxon>Bacillati</taxon>
        <taxon>Candidatus Dormiibacterota</taxon>
        <taxon>Candidatus Dormibacteria</taxon>
        <taxon>Candidatus Aeolococcales</taxon>
        <taxon>Candidatus Aeolococcaceae</taxon>
        <taxon>Candidatus Amunia</taxon>
    </lineage>
</organism>
<feature type="compositionally biased region" description="Low complexity" evidence="1">
    <location>
        <begin position="27"/>
        <end position="38"/>
    </location>
</feature>
<evidence type="ECO:0000256" key="2">
    <source>
        <dbReference type="SAM" id="SignalP"/>
    </source>
</evidence>
<keyword evidence="2" id="KW-0732">Signal</keyword>
<accession>A0A934NJQ8</accession>
<feature type="chain" id="PRO_5037485999" evidence="2">
    <location>
        <begin position="24"/>
        <end position="266"/>
    </location>
</feature>
<proteinExistence type="predicted"/>
<comment type="caution">
    <text evidence="3">The sequence shown here is derived from an EMBL/GenBank/DDBJ whole genome shotgun (WGS) entry which is preliminary data.</text>
</comment>
<dbReference type="AlphaFoldDB" id="A0A934NJQ8"/>
<name>A0A934NJQ8_9BACT</name>
<evidence type="ECO:0000256" key="1">
    <source>
        <dbReference type="SAM" id="MobiDB-lite"/>
    </source>
</evidence>
<reference evidence="3 4" key="1">
    <citation type="submission" date="2020-10" db="EMBL/GenBank/DDBJ databases">
        <title>Ca. Dormibacterota MAGs.</title>
        <authorList>
            <person name="Montgomery K."/>
        </authorList>
    </citation>
    <scope>NUCLEOTIDE SEQUENCE [LARGE SCALE GENOMIC DNA]</scope>
    <source>
        <strain evidence="3">Mitchell_Peninsula_5</strain>
    </source>
</reference>
<dbReference type="Proteomes" id="UP000614410">
    <property type="component" value="Unassembled WGS sequence"/>
</dbReference>
<feature type="region of interest" description="Disordered" evidence="1">
    <location>
        <begin position="27"/>
        <end position="74"/>
    </location>
</feature>
<evidence type="ECO:0000313" key="4">
    <source>
        <dbReference type="Proteomes" id="UP000614410"/>
    </source>
</evidence>
<sequence length="266" mass="27676">MHALLKIPMAGVAVALLTTMTPAGDGAAAVGSSGVPPAHVVSPASQPQNLASAGGPARSPAPPPATLDVPTTGNDIGQVTRTCAMAIGRRTATSSSQCKAWRLTGPVNVVIVLQGRTGTQPPPVLGMVPRWQAARGNWLVASGYVESDDGRCAAGWHDSGAQIELRLTHTNRHHIKLITYPCASSRGERVLFGDAHTDSFDLRHCGGDHMIDLDGARDAMVSSLRGVSGFVSVEYRPDQPAGSRYAGGCGGQVVTDGRVAYVTIRR</sequence>
<feature type="signal peptide" evidence="2">
    <location>
        <begin position="1"/>
        <end position="23"/>
    </location>
</feature>
<protein>
    <submittedName>
        <fullName evidence="3">Uncharacterized protein</fullName>
    </submittedName>
</protein>
<gene>
    <name evidence="3" type="ORF">JF887_10620</name>
</gene>
<dbReference type="EMBL" id="JAEKNN010000053">
    <property type="protein sequence ID" value="MBJ7609864.1"/>
    <property type="molecule type" value="Genomic_DNA"/>
</dbReference>